<keyword evidence="1" id="KW-0805">Transcription regulation</keyword>
<dbReference type="InterPro" id="IPR005561">
    <property type="entry name" value="ANTAR"/>
</dbReference>
<dbReference type="Proteomes" id="UP000663792">
    <property type="component" value="Unassembled WGS sequence"/>
</dbReference>
<gene>
    <name evidence="5" type="ORF">JL106_03550</name>
</gene>
<dbReference type="InterPro" id="IPR036388">
    <property type="entry name" value="WH-like_DNA-bd_sf"/>
</dbReference>
<dbReference type="GO" id="GO:0003723">
    <property type="term" value="F:RNA binding"/>
    <property type="evidence" value="ECO:0007669"/>
    <property type="project" value="InterPro"/>
</dbReference>
<accession>A0A938YEL5</accession>
<proteinExistence type="predicted"/>
<protein>
    <submittedName>
        <fullName evidence="5">ANTAR domain-containing protein</fullName>
    </submittedName>
</protein>
<dbReference type="EMBL" id="JAERWK010000005">
    <property type="protein sequence ID" value="MBM9466353.1"/>
    <property type="molecule type" value="Genomic_DNA"/>
</dbReference>
<dbReference type="Gene3D" id="3.30.450.40">
    <property type="match status" value="1"/>
</dbReference>
<dbReference type="RefSeq" id="WP_205259301.1">
    <property type="nucleotide sequence ID" value="NZ_JAERWK010000005.1"/>
</dbReference>
<dbReference type="AlphaFoldDB" id="A0A938YEL5"/>
<sequence>MTDSVTTGGGPDGFDGSVGPTVPMEDRSSLRAGVSALAAELGAKRSDAASGLRQLLQWVSADLPEGTGAALVQCAGHSMRTLASTTPALPHLVRAQQELRQGPVREATATGVPVAVDDLTVDPRWPAVREAAPTFGVRALLVQPLAPTRGVPTMLLLSAAAVGTFTGPVRSAVELAAGTVSLAVVALDQRDQVRHLTLALDSNRQIGAAVGVVMTRRRLTYDQAFEVLLRASRDGNRKLRDVADWVLTTGTLPEPEDDGSRLPPTG</sequence>
<evidence type="ECO:0000256" key="2">
    <source>
        <dbReference type="ARBA" id="ARBA00023163"/>
    </source>
</evidence>
<dbReference type="Gene3D" id="1.10.10.10">
    <property type="entry name" value="Winged helix-like DNA-binding domain superfamily/Winged helix DNA-binding domain"/>
    <property type="match status" value="1"/>
</dbReference>
<keyword evidence="2" id="KW-0804">Transcription</keyword>
<dbReference type="InterPro" id="IPR029016">
    <property type="entry name" value="GAF-like_dom_sf"/>
</dbReference>
<dbReference type="SMART" id="SM01012">
    <property type="entry name" value="ANTAR"/>
    <property type="match status" value="1"/>
</dbReference>
<dbReference type="PROSITE" id="PS50921">
    <property type="entry name" value="ANTAR"/>
    <property type="match status" value="1"/>
</dbReference>
<feature type="domain" description="ANTAR" evidence="4">
    <location>
        <begin position="186"/>
        <end position="247"/>
    </location>
</feature>
<evidence type="ECO:0000256" key="3">
    <source>
        <dbReference type="SAM" id="MobiDB-lite"/>
    </source>
</evidence>
<name>A0A938YEL5_9ACTN</name>
<feature type="region of interest" description="Disordered" evidence="3">
    <location>
        <begin position="1"/>
        <end position="25"/>
    </location>
</feature>
<dbReference type="Pfam" id="PF03861">
    <property type="entry name" value="ANTAR"/>
    <property type="match status" value="1"/>
</dbReference>
<evidence type="ECO:0000256" key="1">
    <source>
        <dbReference type="ARBA" id="ARBA00023015"/>
    </source>
</evidence>
<reference evidence="5" key="1">
    <citation type="submission" date="2021-01" db="EMBL/GenBank/DDBJ databases">
        <title>YIM 132084 draft genome.</title>
        <authorList>
            <person name="An D."/>
        </authorList>
    </citation>
    <scope>NUCLEOTIDE SEQUENCE</scope>
    <source>
        <strain evidence="5">YIM 132084</strain>
    </source>
</reference>
<organism evidence="5 6">
    <name type="scientific">Nakamurella leprariae</name>
    <dbReference type="NCBI Taxonomy" id="2803911"/>
    <lineage>
        <taxon>Bacteria</taxon>
        <taxon>Bacillati</taxon>
        <taxon>Actinomycetota</taxon>
        <taxon>Actinomycetes</taxon>
        <taxon>Nakamurellales</taxon>
        <taxon>Nakamurellaceae</taxon>
        <taxon>Nakamurella</taxon>
    </lineage>
</organism>
<evidence type="ECO:0000313" key="5">
    <source>
        <dbReference type="EMBL" id="MBM9466353.1"/>
    </source>
</evidence>
<comment type="caution">
    <text evidence="5">The sequence shown here is derived from an EMBL/GenBank/DDBJ whole genome shotgun (WGS) entry which is preliminary data.</text>
</comment>
<dbReference type="SUPFAM" id="SSF55781">
    <property type="entry name" value="GAF domain-like"/>
    <property type="match status" value="1"/>
</dbReference>
<keyword evidence="6" id="KW-1185">Reference proteome</keyword>
<evidence type="ECO:0000259" key="4">
    <source>
        <dbReference type="PROSITE" id="PS50921"/>
    </source>
</evidence>
<evidence type="ECO:0000313" key="6">
    <source>
        <dbReference type="Proteomes" id="UP000663792"/>
    </source>
</evidence>